<dbReference type="PANTHER" id="PTHR33993">
    <property type="entry name" value="GLYOXALASE-RELATED"/>
    <property type="match status" value="1"/>
</dbReference>
<comment type="caution">
    <text evidence="1">The sequence shown here is derived from an EMBL/GenBank/DDBJ whole genome shotgun (WGS) entry which is preliminary data.</text>
</comment>
<dbReference type="PANTHER" id="PTHR33993:SF14">
    <property type="entry name" value="GB|AAF24581.1"/>
    <property type="match status" value="1"/>
</dbReference>
<dbReference type="Proteomes" id="UP000241890">
    <property type="component" value="Unassembled WGS sequence"/>
</dbReference>
<name>A0A2R5GWN9_9STRA</name>
<dbReference type="AlphaFoldDB" id="A0A2R5GWN9"/>
<evidence type="ECO:0000313" key="2">
    <source>
        <dbReference type="Proteomes" id="UP000241890"/>
    </source>
</evidence>
<dbReference type="OrthoDB" id="10267381at2759"/>
<evidence type="ECO:0000313" key="1">
    <source>
        <dbReference type="EMBL" id="GBG32354.1"/>
    </source>
</evidence>
<protein>
    <submittedName>
        <fullName evidence="1">Uncharacterized protein</fullName>
    </submittedName>
</protein>
<dbReference type="Gene3D" id="3.10.180.10">
    <property type="entry name" value="2,3-Dihydroxybiphenyl 1,2-Dioxygenase, domain 1"/>
    <property type="match status" value="1"/>
</dbReference>
<dbReference type="EMBL" id="BEYU01000121">
    <property type="protein sequence ID" value="GBG32354.1"/>
    <property type="molecule type" value="Genomic_DNA"/>
</dbReference>
<dbReference type="SUPFAM" id="SSF54593">
    <property type="entry name" value="Glyoxalase/Bleomycin resistance protein/Dihydroxybiphenyl dioxygenase"/>
    <property type="match status" value="1"/>
</dbReference>
<dbReference type="InterPro" id="IPR029068">
    <property type="entry name" value="Glyas_Bleomycin-R_OHBP_Dase"/>
</dbReference>
<organism evidence="1 2">
    <name type="scientific">Hondaea fermentalgiana</name>
    <dbReference type="NCBI Taxonomy" id="2315210"/>
    <lineage>
        <taxon>Eukaryota</taxon>
        <taxon>Sar</taxon>
        <taxon>Stramenopiles</taxon>
        <taxon>Bigyra</taxon>
        <taxon>Labyrinthulomycetes</taxon>
        <taxon>Thraustochytrida</taxon>
        <taxon>Thraustochytriidae</taxon>
        <taxon>Hondaea</taxon>
    </lineage>
</organism>
<keyword evidence="2" id="KW-1185">Reference proteome</keyword>
<dbReference type="InParanoid" id="A0A2R5GWN9"/>
<gene>
    <name evidence="1" type="ORF">FCC1311_085792</name>
</gene>
<sequence length="133" mass="14332">MAARLNRVLLLMRDVQAGAEFYGEKGLGLTTRFVAAEYAELVALPPPMTPAGASDAEVRAAAASSFALVLQQVERPVLSFEIDDMDMTIMRLMGLGARLDGPIKYPVEGKVASIRSPDGHMIGLFEPNPDLRS</sequence>
<accession>A0A2R5GWN9</accession>
<dbReference type="InterPro" id="IPR052164">
    <property type="entry name" value="Anthracycline_SecMetBiosynth"/>
</dbReference>
<reference evidence="1 2" key="1">
    <citation type="submission" date="2017-12" db="EMBL/GenBank/DDBJ databases">
        <title>Sequencing, de novo assembly and annotation of complete genome of a new Thraustochytrid species, strain FCC1311.</title>
        <authorList>
            <person name="Sedici K."/>
            <person name="Godart F."/>
            <person name="Aiese Cigliano R."/>
            <person name="Sanseverino W."/>
            <person name="Barakat M."/>
            <person name="Ortet P."/>
            <person name="Marechal E."/>
            <person name="Cagnac O."/>
            <person name="Amato A."/>
        </authorList>
    </citation>
    <scope>NUCLEOTIDE SEQUENCE [LARGE SCALE GENOMIC DNA]</scope>
</reference>
<proteinExistence type="predicted"/>